<name>A0A316F043_9BURK</name>
<dbReference type="InterPro" id="IPR007436">
    <property type="entry name" value="DUF485"/>
</dbReference>
<feature type="transmembrane region" description="Helical" evidence="1">
    <location>
        <begin position="12"/>
        <end position="40"/>
    </location>
</feature>
<keyword evidence="1" id="KW-0812">Transmembrane</keyword>
<protein>
    <submittedName>
        <fullName evidence="2">Uncharacterized protein DUF485</fullName>
    </submittedName>
</protein>
<evidence type="ECO:0000256" key="1">
    <source>
        <dbReference type="SAM" id="Phobius"/>
    </source>
</evidence>
<proteinExistence type="predicted"/>
<dbReference type="EMBL" id="QGGT01000001">
    <property type="protein sequence ID" value="PWK37866.1"/>
    <property type="molecule type" value="Genomic_DNA"/>
</dbReference>
<sequence>MNRIPTQEGENVALGMALTVLQVLTYMSFVAACCFAPAFIKGQTLTHGIPMSFAMGLGVIALGVILTIVYVAVTNRAEGDK</sequence>
<dbReference type="Proteomes" id="UP000245754">
    <property type="component" value="Unassembled WGS sequence"/>
</dbReference>
<reference evidence="2 3" key="1">
    <citation type="submission" date="2018-05" db="EMBL/GenBank/DDBJ databases">
        <title>Genomic Encyclopedia of Type Strains, Phase IV (KMG-V): Genome sequencing to study the core and pangenomes of soil and plant-associated prokaryotes.</title>
        <authorList>
            <person name="Whitman W."/>
        </authorList>
    </citation>
    <scope>NUCLEOTIDE SEQUENCE [LARGE SCALE GENOMIC DNA]</scope>
    <source>
        <strain evidence="2 3">SLV-132</strain>
    </source>
</reference>
<dbReference type="AlphaFoldDB" id="A0A316F043"/>
<dbReference type="PROSITE" id="PS51257">
    <property type="entry name" value="PROKAR_LIPOPROTEIN"/>
    <property type="match status" value="1"/>
</dbReference>
<keyword evidence="1" id="KW-1133">Transmembrane helix</keyword>
<keyword evidence="3" id="KW-1185">Reference proteome</keyword>
<keyword evidence="1" id="KW-0472">Membrane</keyword>
<evidence type="ECO:0000313" key="2">
    <source>
        <dbReference type="EMBL" id="PWK37866.1"/>
    </source>
</evidence>
<dbReference type="RefSeq" id="WP_109581531.1">
    <property type="nucleotide sequence ID" value="NZ_QGGT01000001.1"/>
</dbReference>
<accession>A0A316F043</accession>
<gene>
    <name evidence="2" type="ORF">C7419_1011752</name>
</gene>
<comment type="caution">
    <text evidence="2">The sequence shown here is derived from an EMBL/GenBank/DDBJ whole genome shotgun (WGS) entry which is preliminary data.</text>
</comment>
<dbReference type="Pfam" id="PF04341">
    <property type="entry name" value="DUF485"/>
    <property type="match status" value="1"/>
</dbReference>
<evidence type="ECO:0000313" key="3">
    <source>
        <dbReference type="Proteomes" id="UP000245754"/>
    </source>
</evidence>
<feature type="transmembrane region" description="Helical" evidence="1">
    <location>
        <begin position="52"/>
        <end position="73"/>
    </location>
</feature>
<organism evidence="2 3">
    <name type="scientific">Cupriavidus plantarum</name>
    <dbReference type="NCBI Taxonomy" id="942865"/>
    <lineage>
        <taxon>Bacteria</taxon>
        <taxon>Pseudomonadati</taxon>
        <taxon>Pseudomonadota</taxon>
        <taxon>Betaproteobacteria</taxon>
        <taxon>Burkholderiales</taxon>
        <taxon>Burkholderiaceae</taxon>
        <taxon>Cupriavidus</taxon>
    </lineage>
</organism>